<feature type="region of interest" description="Disordered" evidence="1">
    <location>
        <begin position="31"/>
        <end position="57"/>
    </location>
</feature>
<reference evidence="4" key="1">
    <citation type="submission" date="2016-02" db="EMBL/GenBank/DDBJ databases">
        <authorList>
            <person name="Kaur G."/>
            <person name="Nair G.R."/>
            <person name="Mayilraj S."/>
        </authorList>
    </citation>
    <scope>NUCLEOTIDE SEQUENCE [LARGE SCALE GENOMIC DNA]</scope>
    <source>
        <strain evidence="4">GA-15</strain>
    </source>
</reference>
<feature type="chain" id="PRO_5008064247" description="Secreted protein" evidence="2">
    <location>
        <begin position="27"/>
        <end position="234"/>
    </location>
</feature>
<sequence length="234" mass="23753">MSKNRRLAYAAALAAALLGIATPAIAQSGAGSSQGVPPVAASSNIASPLDDLGRPTPQTQAQVREFANQLWVPRDMRNAILSALAFYAGGSGEDGAPLVEDGPNFKQFYWPTVSGKCIGGQGDSVGSAIAVPGPTKIPAPGARSGQTAFVFTALGTSPAAKKQGGMNVQWANLNTMKTGVTPLRNNGINPDGPATVSGTASTGKGTIVAMVSGTVNTQEKPCNFVPTVAIFEVK</sequence>
<accession>A0A177IV27</accession>
<keyword evidence="2" id="KW-0732">Signal</keyword>
<feature type="compositionally biased region" description="Polar residues" evidence="1">
    <location>
        <begin position="31"/>
        <end position="46"/>
    </location>
</feature>
<evidence type="ECO:0008006" key="5">
    <source>
        <dbReference type="Google" id="ProtNLM"/>
    </source>
</evidence>
<evidence type="ECO:0000256" key="2">
    <source>
        <dbReference type="SAM" id="SignalP"/>
    </source>
</evidence>
<dbReference type="EMBL" id="LSTQ01000001">
    <property type="protein sequence ID" value="OAH32683.1"/>
    <property type="molecule type" value="Genomic_DNA"/>
</dbReference>
<gene>
    <name evidence="3" type="ORF">AYJ05_03235</name>
</gene>
<dbReference type="STRING" id="1705.CA21670_07705"/>
<proteinExistence type="predicted"/>
<name>A0A177IV27_9CORY</name>
<protein>
    <recommendedName>
        <fullName evidence="5">Secreted protein</fullName>
    </recommendedName>
</protein>
<dbReference type="RefSeq" id="WP_066837364.1">
    <property type="nucleotide sequence ID" value="NZ_LSTQ01000001.1"/>
</dbReference>
<keyword evidence="4" id="KW-1185">Reference proteome</keyword>
<organism evidence="3 4">
    <name type="scientific">Corynebacterium stationis</name>
    <dbReference type="NCBI Taxonomy" id="1705"/>
    <lineage>
        <taxon>Bacteria</taxon>
        <taxon>Bacillati</taxon>
        <taxon>Actinomycetota</taxon>
        <taxon>Actinomycetes</taxon>
        <taxon>Mycobacteriales</taxon>
        <taxon>Corynebacteriaceae</taxon>
        <taxon>Corynebacterium</taxon>
    </lineage>
</organism>
<evidence type="ECO:0000256" key="1">
    <source>
        <dbReference type="SAM" id="MobiDB-lite"/>
    </source>
</evidence>
<dbReference type="Proteomes" id="UP000076947">
    <property type="component" value="Unassembled WGS sequence"/>
</dbReference>
<evidence type="ECO:0000313" key="3">
    <source>
        <dbReference type="EMBL" id="OAH32683.1"/>
    </source>
</evidence>
<evidence type="ECO:0000313" key="4">
    <source>
        <dbReference type="Proteomes" id="UP000076947"/>
    </source>
</evidence>
<comment type="caution">
    <text evidence="3">The sequence shown here is derived from an EMBL/GenBank/DDBJ whole genome shotgun (WGS) entry which is preliminary data.</text>
</comment>
<feature type="signal peptide" evidence="2">
    <location>
        <begin position="1"/>
        <end position="26"/>
    </location>
</feature>
<dbReference type="AlphaFoldDB" id="A0A177IV27"/>
<dbReference type="OrthoDB" id="4424756at2"/>